<accession>F2JRP2</accession>
<dbReference type="InterPro" id="IPR016454">
    <property type="entry name" value="Cysteine_dSase"/>
</dbReference>
<name>F2JRP2_CELLD</name>
<gene>
    <name evidence="4" type="ordered locus">Clole_2254</name>
</gene>
<dbReference type="InterPro" id="IPR015421">
    <property type="entry name" value="PyrdxlP-dep_Trfase_major"/>
</dbReference>
<feature type="domain" description="Aminotransferase class V" evidence="3">
    <location>
        <begin position="2"/>
        <end position="360"/>
    </location>
</feature>
<dbReference type="InterPro" id="IPR000192">
    <property type="entry name" value="Aminotrans_V_dom"/>
</dbReference>
<dbReference type="KEGG" id="cle:Clole_2254"/>
<dbReference type="InterPro" id="IPR015422">
    <property type="entry name" value="PyrdxlP-dep_Trfase_small"/>
</dbReference>
<dbReference type="PANTHER" id="PTHR11601:SF50">
    <property type="entry name" value="CYSTEINE DESULFURASE ISCS 2-RELATED"/>
    <property type="match status" value="1"/>
</dbReference>
<dbReference type="EC" id="2.8.1.7" evidence="4"/>
<dbReference type="EMBL" id="CP002582">
    <property type="protein sequence ID" value="ADZ83963.1"/>
    <property type="molecule type" value="Genomic_DNA"/>
</dbReference>
<dbReference type="Proteomes" id="UP000008467">
    <property type="component" value="Chromosome"/>
</dbReference>
<reference evidence="4 5" key="1">
    <citation type="journal article" date="2011" name="J. Bacteriol.">
        <title>Complete genome sequence of the cellulose-degrading bacterium Cellulosilyticum lentocellum.</title>
        <authorList>
            <consortium name="US DOE Joint Genome Institute"/>
            <person name="Miller D.A."/>
            <person name="Suen G."/>
            <person name="Bruce D."/>
            <person name="Copeland A."/>
            <person name="Cheng J.F."/>
            <person name="Detter C."/>
            <person name="Goodwin L.A."/>
            <person name="Han C.S."/>
            <person name="Hauser L.J."/>
            <person name="Land M.L."/>
            <person name="Lapidus A."/>
            <person name="Lucas S."/>
            <person name="Meincke L."/>
            <person name="Pitluck S."/>
            <person name="Tapia R."/>
            <person name="Teshima H."/>
            <person name="Woyke T."/>
            <person name="Fox B.G."/>
            <person name="Angert E.R."/>
            <person name="Currie C.R."/>
        </authorList>
    </citation>
    <scope>NUCLEOTIDE SEQUENCE [LARGE SCALE GENOMIC DNA]</scope>
    <source>
        <strain evidence="5">ATCC 49066 / DSM 5427 / NCIMB 11756 / RHM5</strain>
    </source>
</reference>
<protein>
    <submittedName>
        <fullName evidence="4">Cysteine desulfurase</fullName>
        <ecNumber evidence="4">2.8.1.7</ecNumber>
    </submittedName>
</protein>
<dbReference type="InterPro" id="IPR015424">
    <property type="entry name" value="PyrdxlP-dep_Trfase"/>
</dbReference>
<dbReference type="Gene3D" id="3.40.640.10">
    <property type="entry name" value="Type I PLP-dependent aspartate aminotransferase-like (Major domain)"/>
    <property type="match status" value="1"/>
</dbReference>
<keyword evidence="5" id="KW-1185">Reference proteome</keyword>
<evidence type="ECO:0000313" key="4">
    <source>
        <dbReference type="EMBL" id="ADZ83963.1"/>
    </source>
</evidence>
<keyword evidence="4" id="KW-0808">Transferase</keyword>
<dbReference type="RefSeq" id="WP_013657257.1">
    <property type="nucleotide sequence ID" value="NC_015275.1"/>
</dbReference>
<organism evidence="4 5">
    <name type="scientific">Cellulosilyticum lentocellum (strain ATCC 49066 / DSM 5427 / NCIMB 11756 / RHM5)</name>
    <name type="common">Clostridium lentocellum</name>
    <dbReference type="NCBI Taxonomy" id="642492"/>
    <lineage>
        <taxon>Bacteria</taxon>
        <taxon>Bacillati</taxon>
        <taxon>Bacillota</taxon>
        <taxon>Clostridia</taxon>
        <taxon>Lachnospirales</taxon>
        <taxon>Cellulosilyticaceae</taxon>
        <taxon>Cellulosilyticum</taxon>
    </lineage>
</organism>
<sequence length="373" mass="41737">MIYLDYAADTPVREEVLKTFCEATKTYVANPNAGHKLGKEAKLAITEATEKIASYLKVKPEEIIYTSGATEANNLAIKGIVNEYKRYGKHMITTYLEHSSVTGPMLYLEQQGYEIDYVDLLPNGKVDTDHLKELLRPDTILVSIGAVDSELGVCQDISDLGEMISEYPNCHFHVDATQAIGKIQVDLEKVDLITLAPHKFFGLHGIGILIKKETIHIEPLIHGGISTTTYRSGTPTAALILSAEKAIHLIKEDQKIYYNKVMMLNQLIRKKLKGYNDVMVNSPEAASPFILNLSIKGIKPYVFQQKLADREVFVSTKSACSTANTPSRPVYALTKDRKRALATLRISLSYLTTEEEVEAFIQIFEQCYNELKK</sequence>
<evidence type="ECO:0000256" key="1">
    <source>
        <dbReference type="ARBA" id="ARBA00001933"/>
    </source>
</evidence>
<dbReference type="PIRSF" id="PIRSF005572">
    <property type="entry name" value="NifS"/>
    <property type="match status" value="1"/>
</dbReference>
<dbReference type="Gene3D" id="3.90.1150.10">
    <property type="entry name" value="Aspartate Aminotransferase, domain 1"/>
    <property type="match status" value="1"/>
</dbReference>
<dbReference type="STRING" id="642492.Clole_2254"/>
<dbReference type="GO" id="GO:0031071">
    <property type="term" value="F:cysteine desulfurase activity"/>
    <property type="evidence" value="ECO:0007669"/>
    <property type="project" value="UniProtKB-EC"/>
</dbReference>
<dbReference type="eggNOG" id="COG1104">
    <property type="taxonomic scope" value="Bacteria"/>
</dbReference>
<dbReference type="AlphaFoldDB" id="F2JRP2"/>
<evidence type="ECO:0000313" key="5">
    <source>
        <dbReference type="Proteomes" id="UP000008467"/>
    </source>
</evidence>
<evidence type="ECO:0000256" key="2">
    <source>
        <dbReference type="ARBA" id="ARBA00022898"/>
    </source>
</evidence>
<keyword evidence="2" id="KW-0663">Pyridoxal phosphate</keyword>
<evidence type="ECO:0000259" key="3">
    <source>
        <dbReference type="Pfam" id="PF00266"/>
    </source>
</evidence>
<comment type="cofactor">
    <cofactor evidence="1">
        <name>pyridoxal 5'-phosphate</name>
        <dbReference type="ChEBI" id="CHEBI:597326"/>
    </cofactor>
</comment>
<dbReference type="PANTHER" id="PTHR11601">
    <property type="entry name" value="CYSTEINE DESULFURYLASE FAMILY MEMBER"/>
    <property type="match status" value="1"/>
</dbReference>
<proteinExistence type="predicted"/>
<dbReference type="SUPFAM" id="SSF53383">
    <property type="entry name" value="PLP-dependent transferases"/>
    <property type="match status" value="1"/>
</dbReference>
<dbReference type="HOGENOM" id="CLU_003433_0_0_9"/>
<dbReference type="Pfam" id="PF00266">
    <property type="entry name" value="Aminotran_5"/>
    <property type="match status" value="1"/>
</dbReference>